<accession>A0ABQ9E0Y4</accession>
<evidence type="ECO:0000256" key="9">
    <source>
        <dbReference type="RuleBase" id="RU361166"/>
    </source>
</evidence>
<evidence type="ECO:0000313" key="13">
    <source>
        <dbReference type="Proteomes" id="UP001217089"/>
    </source>
</evidence>
<dbReference type="InterPro" id="IPR001701">
    <property type="entry name" value="Glyco_hydro_9"/>
</dbReference>
<feature type="non-terminal residue" evidence="12">
    <location>
        <position position="423"/>
    </location>
</feature>
<gene>
    <name evidence="12" type="ORF">KUTeg_023178</name>
</gene>
<evidence type="ECO:0000313" key="12">
    <source>
        <dbReference type="EMBL" id="KAJ8299118.1"/>
    </source>
</evidence>
<comment type="similarity">
    <text evidence="2 8 9">Belongs to the glycosyl hydrolase 9 (cellulase E) family.</text>
</comment>
<dbReference type="Gene3D" id="1.50.10.10">
    <property type="match status" value="1"/>
</dbReference>
<keyword evidence="13" id="KW-1185">Reference proteome</keyword>
<evidence type="ECO:0000256" key="6">
    <source>
        <dbReference type="ARBA" id="ARBA00023295"/>
    </source>
</evidence>
<name>A0ABQ9E0Y4_TEGGR</name>
<feature type="domain" description="Glycoside hydrolase family 9" evidence="11">
    <location>
        <begin position="1"/>
        <end position="422"/>
    </location>
</feature>
<dbReference type="PANTHER" id="PTHR22298">
    <property type="entry name" value="ENDO-1,4-BETA-GLUCANASE"/>
    <property type="match status" value="1"/>
</dbReference>
<dbReference type="Proteomes" id="UP001217089">
    <property type="component" value="Unassembled WGS sequence"/>
</dbReference>
<proteinExistence type="inferred from homology"/>
<keyword evidence="3 8" id="KW-0378">Hydrolase</keyword>
<evidence type="ECO:0000259" key="11">
    <source>
        <dbReference type="Pfam" id="PF00759"/>
    </source>
</evidence>
<evidence type="ECO:0000256" key="2">
    <source>
        <dbReference type="ARBA" id="ARBA00007072"/>
    </source>
</evidence>
<feature type="region of interest" description="Disordered" evidence="10">
    <location>
        <begin position="1"/>
        <end position="20"/>
    </location>
</feature>
<sequence>MFYDAQRSGKLPANNPIPWRGDSAVNDSDGNVDLSGGWYDAGDHVKFNFPMAAATTNLLWGLVKWKDAYQITSQLDAMYDMIKWPLEYYLKCWLPQKDTYYVQVGNPDLDHKFWGRPEDMTMPRPAYKVNKTAPGSDAAGGAAASLAAGYLVFNETDPNFASKLLTAAKSLYLFGKTYQGIYTKSLGPQIGSAYSSSGYKDEMCEGAAWLYKATKDPKYLTDARSFYNPRLAWGLSWNDKSISCQVCEITLYDLLLYEITQEHQYLNNVRSFMKSWMPGGTVPYTPCGLAFRDRWGSLRHSANSAFIALMAAADNIGGDDYKTWALTQMNYILGDNNYNISYEIGFGSKYPLHPHHRGSSCQDIPSPCSEASNFHTSDPNPHIIYGGLVGGPGIKDDYIDNREDYVKNEVAVDYNAGFQSALA</sequence>
<reference evidence="12 13" key="1">
    <citation type="submission" date="2022-12" db="EMBL/GenBank/DDBJ databases">
        <title>Chromosome-level genome of Tegillarca granosa.</title>
        <authorList>
            <person name="Kim J."/>
        </authorList>
    </citation>
    <scope>NUCLEOTIDE SEQUENCE [LARGE SCALE GENOMIC DNA]</scope>
    <source>
        <strain evidence="12">Teg-2019</strain>
        <tissue evidence="12">Adductor muscle</tissue>
    </source>
</reference>
<evidence type="ECO:0000256" key="8">
    <source>
        <dbReference type="PROSITE-ProRule" id="PRU10060"/>
    </source>
</evidence>
<evidence type="ECO:0000256" key="10">
    <source>
        <dbReference type="SAM" id="MobiDB-lite"/>
    </source>
</evidence>
<evidence type="ECO:0000256" key="1">
    <source>
        <dbReference type="ARBA" id="ARBA00000966"/>
    </source>
</evidence>
<comment type="caution">
    <text evidence="12">The sequence shown here is derived from an EMBL/GenBank/DDBJ whole genome shotgun (WGS) entry which is preliminary data.</text>
</comment>
<feature type="active site" evidence="8">
    <location>
        <position position="409"/>
    </location>
</feature>
<dbReference type="PROSITE" id="PS00698">
    <property type="entry name" value="GH9_3"/>
    <property type="match status" value="1"/>
</dbReference>
<dbReference type="EC" id="3.2.1.4" evidence="9"/>
<evidence type="ECO:0000256" key="5">
    <source>
        <dbReference type="ARBA" id="ARBA00023277"/>
    </source>
</evidence>
<comment type="catalytic activity">
    <reaction evidence="1 9">
        <text>Endohydrolysis of (1-&gt;4)-beta-D-glucosidic linkages in cellulose, lichenin and cereal beta-D-glucans.</text>
        <dbReference type="EC" id="3.2.1.4"/>
    </reaction>
</comment>
<dbReference type="InterPro" id="IPR033126">
    <property type="entry name" value="Glyco_hydro_9_Asp/Glu_AS"/>
</dbReference>
<evidence type="ECO:0000256" key="4">
    <source>
        <dbReference type="ARBA" id="ARBA00023001"/>
    </source>
</evidence>
<evidence type="ECO:0000256" key="7">
    <source>
        <dbReference type="ARBA" id="ARBA00023326"/>
    </source>
</evidence>
<dbReference type="InterPro" id="IPR012341">
    <property type="entry name" value="6hp_glycosidase-like_sf"/>
</dbReference>
<dbReference type="SUPFAM" id="SSF48208">
    <property type="entry name" value="Six-hairpin glycosidases"/>
    <property type="match status" value="1"/>
</dbReference>
<keyword evidence="6 8" id="KW-0326">Glycosidase</keyword>
<dbReference type="InterPro" id="IPR008928">
    <property type="entry name" value="6-hairpin_glycosidase_sf"/>
</dbReference>
<keyword evidence="5 8" id="KW-0119">Carbohydrate metabolism</keyword>
<feature type="active site" evidence="8">
    <location>
        <position position="400"/>
    </location>
</feature>
<dbReference type="Pfam" id="PF00759">
    <property type="entry name" value="Glyco_hydro_9"/>
    <property type="match status" value="1"/>
</dbReference>
<keyword evidence="7 8" id="KW-0624">Polysaccharide degradation</keyword>
<protein>
    <recommendedName>
        <fullName evidence="9">Endoglucanase</fullName>
        <ecNumber evidence="9">3.2.1.4</ecNumber>
    </recommendedName>
</protein>
<dbReference type="EMBL" id="JARBDR010000921">
    <property type="protein sequence ID" value="KAJ8299118.1"/>
    <property type="molecule type" value="Genomic_DNA"/>
</dbReference>
<keyword evidence="4 9" id="KW-0136">Cellulose degradation</keyword>
<organism evidence="12 13">
    <name type="scientific">Tegillarca granosa</name>
    <name type="common">Malaysian cockle</name>
    <name type="synonym">Anadara granosa</name>
    <dbReference type="NCBI Taxonomy" id="220873"/>
    <lineage>
        <taxon>Eukaryota</taxon>
        <taxon>Metazoa</taxon>
        <taxon>Spiralia</taxon>
        <taxon>Lophotrochozoa</taxon>
        <taxon>Mollusca</taxon>
        <taxon>Bivalvia</taxon>
        <taxon>Autobranchia</taxon>
        <taxon>Pteriomorphia</taxon>
        <taxon>Arcoida</taxon>
        <taxon>Arcoidea</taxon>
        <taxon>Arcidae</taxon>
        <taxon>Tegillarca</taxon>
    </lineage>
</organism>
<evidence type="ECO:0000256" key="3">
    <source>
        <dbReference type="ARBA" id="ARBA00022801"/>
    </source>
</evidence>